<gene>
    <name evidence="2" type="ORF">C5689_13345</name>
</gene>
<dbReference type="AlphaFoldDB" id="A0A2U1SP84"/>
<feature type="compositionally biased region" description="Low complexity" evidence="1">
    <location>
        <begin position="110"/>
        <end position="128"/>
    </location>
</feature>
<dbReference type="Proteomes" id="UP000245137">
    <property type="component" value="Unassembled WGS sequence"/>
</dbReference>
<keyword evidence="3" id="KW-1185">Reference proteome</keyword>
<sequence>MLRFLNVVAILALIGSGFYAYSIKYQTMLRAEQISKMTREAKSERDAIAVLRAEWAFLTRPERVQDLADKYLDLKPLAVTQIATAQSLPEKPERIDSIGRKLDALGLGGAATTPAASEAPTTPKGKPR</sequence>
<dbReference type="OrthoDB" id="7165680at2"/>
<name>A0A2U1SP84_METSR</name>
<evidence type="ECO:0000256" key="1">
    <source>
        <dbReference type="SAM" id="MobiDB-lite"/>
    </source>
</evidence>
<evidence type="ECO:0000313" key="2">
    <source>
        <dbReference type="EMBL" id="PWB93405.1"/>
    </source>
</evidence>
<reference evidence="2 3" key="1">
    <citation type="journal article" date="2018" name="Appl. Microbiol. Biotechnol.">
        <title>Co-cultivation of the strictly anaerobic methanogen Methanosarcina barkeri with aerobic methanotrophs in an oxygen-limited membrane bioreactor.</title>
        <authorList>
            <person name="In 't Zandt M.H."/>
            <person name="van den Bosch T.J.M."/>
            <person name="Rijkers R."/>
            <person name="van Kessel M.A.H.J."/>
            <person name="Jetten M.S.M."/>
            <person name="Welte C.U."/>
        </authorList>
    </citation>
    <scope>NUCLEOTIDE SEQUENCE [LARGE SCALE GENOMIC DNA]</scope>
    <source>
        <strain evidence="2 3">DSM 17706</strain>
    </source>
</reference>
<organism evidence="2 3">
    <name type="scientific">Methylosinus sporium</name>
    <dbReference type="NCBI Taxonomy" id="428"/>
    <lineage>
        <taxon>Bacteria</taxon>
        <taxon>Pseudomonadati</taxon>
        <taxon>Pseudomonadota</taxon>
        <taxon>Alphaproteobacteria</taxon>
        <taxon>Hyphomicrobiales</taxon>
        <taxon>Methylocystaceae</taxon>
        <taxon>Methylosinus</taxon>
    </lineage>
</organism>
<feature type="region of interest" description="Disordered" evidence="1">
    <location>
        <begin position="109"/>
        <end position="128"/>
    </location>
</feature>
<dbReference type="EMBL" id="PUIV01000022">
    <property type="protein sequence ID" value="PWB93405.1"/>
    <property type="molecule type" value="Genomic_DNA"/>
</dbReference>
<protein>
    <recommendedName>
        <fullName evidence="4">Cell division protein FtsL</fullName>
    </recommendedName>
</protein>
<evidence type="ECO:0008006" key="4">
    <source>
        <dbReference type="Google" id="ProtNLM"/>
    </source>
</evidence>
<accession>A0A2U1SP84</accession>
<evidence type="ECO:0000313" key="3">
    <source>
        <dbReference type="Proteomes" id="UP000245137"/>
    </source>
</evidence>
<proteinExistence type="predicted"/>
<comment type="caution">
    <text evidence="2">The sequence shown here is derived from an EMBL/GenBank/DDBJ whole genome shotgun (WGS) entry which is preliminary data.</text>
</comment>
<dbReference type="RefSeq" id="WP_108917768.1">
    <property type="nucleotide sequence ID" value="NZ_BGJY01000011.1"/>
</dbReference>